<dbReference type="SUPFAM" id="SSF103642">
    <property type="entry name" value="Sec-C motif"/>
    <property type="match status" value="1"/>
</dbReference>
<dbReference type="InterPro" id="IPR011990">
    <property type="entry name" value="TPR-like_helical_dom_sf"/>
</dbReference>
<sequence>MEKIGRNDPCPCGSGKKYKKCHGKTNVIEFPSRKVEEELDRYLLQFQDFMYDNYPHLFPQTKAASQEEEIEHFIRLLYKGLFMPQTDGQTVFQHFFMQKKKSVVRPATADALASWGNSKASIFHYLKEETSGLVHIEDVLNGSEYKVGRERIPLDNEDLKKVPYYIGIVMNWGTFHNFIPLALPNTQAGYDYYISKLETEFKAQSESATIGDFLHHTFLNQFPKWLYMESPDSSDLAWNGTPQQLEVLKLLDEHVEAEDQRFETYELLKNLWMKFCDEQAPIIRKPAVLAATLEYFLHDMPYLGGDQTVTQKEVAQKYEVSTNSISKRYHEIEEFFFELLQSKNQGISGPELQYYVKPSAHLDIERHTYELNKKVEQMNFSSTDEINDYMNHHRNDPFIPSNDKQRAQIKAYEAYESENEEKKRILVDEVLKLDEGNVDGLALQAHFTSTIGEKVLFVLKAINSGYRRLGIEQPDTEVALWQIVEARPLLRAIEFLAELYEENGEIEQAIESYEDIIELNPNDNQGIRSRLIPLYIQEERYKDVQSLLDMFPDDISVENLFTVSLLMIRLGMDADDIMAQLKMAHFRNESVYLLLTGKESIPEKLPKQFTPGSLEEAVIYVHRNGYLWKPHLHYLESIM</sequence>
<dbReference type="RefSeq" id="WP_244754143.1">
    <property type="nucleotide sequence ID" value="NZ_CP095074.1"/>
</dbReference>
<proteinExistence type="predicted"/>
<dbReference type="InterPro" id="IPR019734">
    <property type="entry name" value="TPR_rpt"/>
</dbReference>
<evidence type="ECO:0000313" key="2">
    <source>
        <dbReference type="EMBL" id="UOQ94465.1"/>
    </source>
</evidence>
<dbReference type="InterPro" id="IPR004027">
    <property type="entry name" value="SEC_C_motif"/>
</dbReference>
<dbReference type="Proteomes" id="UP000831880">
    <property type="component" value="Chromosome"/>
</dbReference>
<evidence type="ECO:0000313" key="3">
    <source>
        <dbReference type="Proteomes" id="UP000831880"/>
    </source>
</evidence>
<keyword evidence="3" id="KW-1185">Reference proteome</keyword>
<dbReference type="Gene3D" id="3.10.450.50">
    <property type="match status" value="1"/>
</dbReference>
<dbReference type="EMBL" id="CP095074">
    <property type="protein sequence ID" value="UOQ94465.1"/>
    <property type="molecule type" value="Genomic_DNA"/>
</dbReference>
<protein>
    <submittedName>
        <fullName evidence="2">SEC-C domain-containing protein</fullName>
    </submittedName>
</protein>
<dbReference type="PROSITE" id="PS50005">
    <property type="entry name" value="TPR"/>
    <property type="match status" value="1"/>
</dbReference>
<dbReference type="Gene3D" id="1.25.40.10">
    <property type="entry name" value="Tetratricopeptide repeat domain"/>
    <property type="match status" value="1"/>
</dbReference>
<dbReference type="SUPFAM" id="SSF48452">
    <property type="entry name" value="TPR-like"/>
    <property type="match status" value="1"/>
</dbReference>
<keyword evidence="1" id="KW-0802">TPR repeat</keyword>
<evidence type="ECO:0000256" key="1">
    <source>
        <dbReference type="PROSITE-ProRule" id="PRU00339"/>
    </source>
</evidence>
<accession>A0ABY4H200</accession>
<dbReference type="SMART" id="SM00028">
    <property type="entry name" value="TPR"/>
    <property type="match status" value="1"/>
</dbReference>
<dbReference type="PROSITE" id="PS50293">
    <property type="entry name" value="TPR_REGION"/>
    <property type="match status" value="1"/>
</dbReference>
<name>A0ABY4H200_9BACI</name>
<dbReference type="Pfam" id="PF02810">
    <property type="entry name" value="SEC-C"/>
    <property type="match status" value="1"/>
</dbReference>
<organism evidence="2 3">
    <name type="scientific">Halobacillus shinanisalinarum</name>
    <dbReference type="NCBI Taxonomy" id="2932258"/>
    <lineage>
        <taxon>Bacteria</taxon>
        <taxon>Bacillati</taxon>
        <taxon>Bacillota</taxon>
        <taxon>Bacilli</taxon>
        <taxon>Bacillales</taxon>
        <taxon>Bacillaceae</taxon>
        <taxon>Halobacillus</taxon>
    </lineage>
</organism>
<feature type="repeat" description="TPR" evidence="1">
    <location>
        <begin position="490"/>
        <end position="523"/>
    </location>
</feature>
<gene>
    <name evidence="2" type="ORF">MUO14_05800</name>
</gene>
<reference evidence="2 3" key="1">
    <citation type="submission" date="2022-04" db="EMBL/GenBank/DDBJ databases">
        <title>Halobacillus sp. isolated from saltern.</title>
        <authorList>
            <person name="Won M."/>
            <person name="Lee C.-M."/>
            <person name="Woen H.-Y."/>
            <person name="Kwon S.-W."/>
        </authorList>
    </citation>
    <scope>NUCLEOTIDE SEQUENCE [LARGE SCALE GENOMIC DNA]</scope>
    <source>
        <strain evidence="2 3">SSTM10-2</strain>
    </source>
</reference>